<name>F2BWS1_9FIRM</name>
<evidence type="ECO:0000259" key="2">
    <source>
        <dbReference type="Pfam" id="PF05658"/>
    </source>
</evidence>
<feature type="domain" description="Trimeric autotransporter adhesin YadA-like head" evidence="2">
    <location>
        <begin position="108"/>
        <end position="128"/>
    </location>
</feature>
<dbReference type="HOGENOM" id="CLU_011538_0_0_9"/>
<gene>
    <name evidence="5" type="ORF">HMPREF9083_0639</name>
</gene>
<dbReference type="Pfam" id="PF05662">
    <property type="entry name" value="YadA_stalk"/>
    <property type="match status" value="1"/>
</dbReference>
<keyword evidence="1" id="KW-0812">Transmembrane</keyword>
<evidence type="ECO:0000313" key="6">
    <source>
        <dbReference type="Proteomes" id="UP000003503"/>
    </source>
</evidence>
<dbReference type="AlphaFoldDB" id="F2BWS1"/>
<dbReference type="STRING" id="888062.HMPREF9083_0639"/>
<evidence type="ECO:0000259" key="3">
    <source>
        <dbReference type="Pfam" id="PF05662"/>
    </source>
</evidence>
<proteinExistence type="predicted"/>
<keyword evidence="1" id="KW-1133">Transmembrane helix</keyword>
<dbReference type="Gene3D" id="1.20.5.2280">
    <property type="match status" value="1"/>
</dbReference>
<dbReference type="InterPro" id="IPR008640">
    <property type="entry name" value="Adhesin_Head_dom"/>
</dbReference>
<feature type="domain" description="Trimeric autotransporter adhesin YadA-like head" evidence="2">
    <location>
        <begin position="178"/>
        <end position="202"/>
    </location>
</feature>
<dbReference type="SUPFAM" id="SSF101967">
    <property type="entry name" value="Adhesin YadA, collagen-binding domain"/>
    <property type="match status" value="4"/>
</dbReference>
<keyword evidence="1" id="KW-0472">Membrane</keyword>
<feature type="domain" description="Trimeric autotransporter adhesin YadA-like head" evidence="2">
    <location>
        <begin position="251"/>
        <end position="271"/>
    </location>
</feature>
<sequence length="723" mass="75013">MNKIYKLIWSKTKNCWVVASELAKGHGKNTSRREGKSLLAVAVMTVLLGGAFLPAGMVSAADGAAHYVNVAVNTGKTIEARKYPGEAIEESAIDPDANYDLSANPTINAISIGAEASAWNNGAVAMGFKTIAKGEYATALGTGSAAYSKGDLALGWKAYTGWNEPNKIAIGTESTALKENGISIGTKSKTWYDNAIAIGNEAETGNKGGVTSNDSIAIGNKAKIQGQKNVAIGSEVTVGTGSTSSGSSYVVAIGSESHAYDTDSVVIGGHSEVRENAVVVGNRSKAGMQSVALGSGIKAGEWSVAIGLSSKAHNHAIAMGMNSDVAGEYAIGIGEEARSFANQSVSMGYQAHAYVGESLAIGNSALVGGERITKNAYNALSDAEKKNYIHDSYGNFYYKKSSESYYSTAVGPQARVYGKNATALGSANVGDIFGNIIADGGTAVGSSANAAYENATAVGYNSIAYAKDAVTIGVNTRADIEGGVALGSDSNVGSYASPSYGKAGKVGYDPLGTDADETSTWKATKAAVSVGNQQKDITRQIINVAAGTDNTDAVNVAQLKTLGRKAWKDLAEAKDQLGARIATNTTSITALSGKVRTNTQDIGRLKTDVNTNDRRIRYLYDNMPFMHYVSVNEGNTNKTTDNRKNDGAKAVGSIAIGVNTHAYGEDAVTLGYNSFGRGQGSVIIGETSEHSNGASKVKNGQFDQSIIVGSQNEVYAREKDLGG</sequence>
<feature type="domain" description="Trimeric autotransporter adhesin YadA-like head" evidence="2">
    <location>
        <begin position="439"/>
        <end position="462"/>
    </location>
</feature>
<dbReference type="eggNOG" id="COG1196">
    <property type="taxonomic scope" value="Bacteria"/>
</dbReference>
<dbReference type="RefSeq" id="WP_007555939.1">
    <property type="nucleotide sequence ID" value="NZ_GL878519.1"/>
</dbReference>
<dbReference type="EMBL" id="AFBB01000011">
    <property type="protein sequence ID" value="EGF14282.1"/>
    <property type="molecule type" value="Genomic_DNA"/>
</dbReference>
<dbReference type="Pfam" id="PF13018">
    <property type="entry name" value="ESPR"/>
    <property type="match status" value="1"/>
</dbReference>
<dbReference type="eggNOG" id="COG5295">
    <property type="taxonomic scope" value="Bacteria"/>
</dbReference>
<accession>F2BWS1</accession>
<feature type="domain" description="Trimeric autotransporter adhesin YadA-like stalk" evidence="3">
    <location>
        <begin position="540"/>
        <end position="565"/>
    </location>
</feature>
<protein>
    <submittedName>
        <fullName evidence="5">Hep_Hag superfamily protein</fullName>
    </submittedName>
</protein>
<feature type="domain" description="Trimeric autotransporter adhesin YadA-like head" evidence="2">
    <location>
        <begin position="648"/>
        <end position="674"/>
    </location>
</feature>
<comment type="caution">
    <text evidence="5">The sequence shown here is derived from an EMBL/GenBank/DDBJ whole genome shotgun (WGS) entry which is preliminary data.</text>
</comment>
<dbReference type="Pfam" id="PF05658">
    <property type="entry name" value="YadA_head"/>
    <property type="match status" value="8"/>
</dbReference>
<evidence type="ECO:0000259" key="4">
    <source>
        <dbReference type="Pfam" id="PF13018"/>
    </source>
</evidence>
<dbReference type="InterPro" id="IPR008635">
    <property type="entry name" value="Coiled_stalk_dom"/>
</dbReference>
<dbReference type="GO" id="GO:0019867">
    <property type="term" value="C:outer membrane"/>
    <property type="evidence" value="ECO:0007669"/>
    <property type="project" value="InterPro"/>
</dbReference>
<dbReference type="Gene3D" id="2.150.10.10">
    <property type="entry name" value="Serralysin-like metalloprotease, C-terminal"/>
    <property type="match status" value="5"/>
</dbReference>
<feature type="domain" description="ESPR" evidence="4">
    <location>
        <begin position="1"/>
        <end position="45"/>
    </location>
</feature>
<dbReference type="InterPro" id="IPR011049">
    <property type="entry name" value="Serralysin-like_metalloprot_C"/>
</dbReference>
<evidence type="ECO:0000313" key="5">
    <source>
        <dbReference type="EMBL" id="EGF14282.1"/>
    </source>
</evidence>
<evidence type="ECO:0000256" key="1">
    <source>
        <dbReference type="SAM" id="Phobius"/>
    </source>
</evidence>
<reference evidence="5 6" key="1">
    <citation type="submission" date="2011-02" db="EMBL/GenBank/DDBJ databases">
        <authorList>
            <person name="Muzny D."/>
            <person name="Qin X."/>
            <person name="Deng J."/>
            <person name="Jiang H."/>
            <person name="Liu Y."/>
            <person name="Qu J."/>
            <person name="Song X.-Z."/>
            <person name="Zhang L."/>
            <person name="Thornton R."/>
            <person name="Coyle M."/>
            <person name="Francisco L."/>
            <person name="Jackson L."/>
            <person name="Javaid M."/>
            <person name="Korchina V."/>
            <person name="Kovar C."/>
            <person name="Mata R."/>
            <person name="Mathew T."/>
            <person name="Ngo R."/>
            <person name="Nguyen L."/>
            <person name="Nguyen N."/>
            <person name="Okwuonu G."/>
            <person name="Ongeri F."/>
            <person name="Pham C."/>
            <person name="Simmons D."/>
            <person name="Wilczek-Boney K."/>
            <person name="Hale W."/>
            <person name="Jakkamsetti A."/>
            <person name="Pham P."/>
            <person name="Ruth R."/>
            <person name="San Lucas F."/>
            <person name="Warren J."/>
            <person name="Zhang J."/>
            <person name="Zhao Z."/>
            <person name="Zhou C."/>
            <person name="Zhu D."/>
            <person name="Lee S."/>
            <person name="Bess C."/>
            <person name="Blankenburg K."/>
            <person name="Forbes L."/>
            <person name="Fu Q."/>
            <person name="Gubbala S."/>
            <person name="Hirani K."/>
            <person name="Jayaseelan J.C."/>
            <person name="Lara F."/>
            <person name="Munidasa M."/>
            <person name="Palculict T."/>
            <person name="Patil S."/>
            <person name="Pu L.-L."/>
            <person name="Saada N."/>
            <person name="Tang L."/>
            <person name="Weissenberger G."/>
            <person name="Zhu Y."/>
            <person name="Hemphill L."/>
            <person name="Shang Y."/>
            <person name="Youmans B."/>
            <person name="Ayvaz T."/>
            <person name="Ross M."/>
            <person name="Santibanez J."/>
            <person name="Aqrawi P."/>
            <person name="Gross S."/>
            <person name="Joshi V."/>
            <person name="Fowler G."/>
            <person name="Nazareth L."/>
            <person name="Reid J."/>
            <person name="Worley K."/>
            <person name="Petrosino J."/>
            <person name="Highlander S."/>
            <person name="Gibbs R."/>
        </authorList>
    </citation>
    <scope>NUCLEOTIDE SEQUENCE [LARGE SCALE GENOMIC DNA]</scope>
    <source>
        <strain evidence="5 6">DSM 19965</strain>
    </source>
</reference>
<feature type="domain" description="Trimeric autotransporter adhesin YadA-like head" evidence="2">
    <location>
        <begin position="327"/>
        <end position="351"/>
    </location>
</feature>
<organism evidence="5 6">
    <name type="scientific">Dialister micraerophilus DSM 19965</name>
    <dbReference type="NCBI Taxonomy" id="888062"/>
    <lineage>
        <taxon>Bacteria</taxon>
        <taxon>Bacillati</taxon>
        <taxon>Bacillota</taxon>
        <taxon>Negativicutes</taxon>
        <taxon>Veillonellales</taxon>
        <taxon>Veillonellaceae</taxon>
        <taxon>Dialister</taxon>
    </lineage>
</organism>
<feature type="transmembrane region" description="Helical" evidence="1">
    <location>
        <begin position="38"/>
        <end position="57"/>
    </location>
</feature>
<feature type="domain" description="Trimeric autotransporter adhesin YadA-like head" evidence="2">
    <location>
        <begin position="132"/>
        <end position="158"/>
    </location>
</feature>
<keyword evidence="6" id="KW-1185">Reference proteome</keyword>
<dbReference type="InterPro" id="IPR024973">
    <property type="entry name" value="ESPR"/>
</dbReference>
<feature type="domain" description="Trimeric autotransporter adhesin YadA-like head" evidence="2">
    <location>
        <begin position="406"/>
        <end position="426"/>
    </location>
</feature>
<dbReference type="Proteomes" id="UP000003503">
    <property type="component" value="Unassembled WGS sequence"/>
</dbReference>
<dbReference type="CDD" id="cd12820">
    <property type="entry name" value="LbR_YadA-like"/>
    <property type="match status" value="1"/>
</dbReference>